<feature type="transmembrane region" description="Helical" evidence="1">
    <location>
        <begin position="147"/>
        <end position="163"/>
    </location>
</feature>
<keyword evidence="1" id="KW-0472">Membrane</keyword>
<dbReference type="PANTHER" id="PTHR35342">
    <property type="entry name" value="TRICARBOXYLIC TRANSPORT PROTEIN"/>
    <property type="match status" value="1"/>
</dbReference>
<keyword evidence="1" id="KW-0812">Transmembrane</keyword>
<gene>
    <name evidence="3" type="ORF">SMD27_09365</name>
</gene>
<feature type="transmembrane region" description="Helical" evidence="1">
    <location>
        <begin position="355"/>
        <end position="379"/>
    </location>
</feature>
<sequence>MDTFSLLLQGLGVAVEPSNLLFALVGVTLGTAVGVLPGIGPALTVALLLPVTFKLDPAGSLIMFAGIYYGGMYGGSTTSILLNTPGESASIVTALEGNKMARAGRGGPALATAAIGSFVAGLIATIALACIAPWVVKFALSFGPAEYFALMVLAFVTVSAAFGDSTLRGLTALFIGLTLGLIGIDLQTGQARLAFGIPDLLDGVEVTTLAVALFAVGETLSVAAAKGDGNEAIEPVKGSVWMNREDWKRSWMSWLRGTVIGFPIGAMPAGGAEIGTFLSYATEKRFSKHKEEFGSGAIEGVAGPEAANNASAAGTLVPLLTLGLPTTATAAIMLAGFQQYGLQPGPLLFTSNPELVWGLIASLLVANFMLLILNLPMIGLWVKLLSIPRHWLYAGILLFATLGTIGANPSVVELGLLLAFGLLGYVLRRFGYPIAPVVVGLILGPLAEQQLRRALAISQGDLTVLVHSPISITLLALAALALVVPLIMRMRGKGEVLSQVAASED</sequence>
<dbReference type="RefSeq" id="WP_320508104.1">
    <property type="nucleotide sequence ID" value="NZ_JAXCLW010000002.1"/>
</dbReference>
<evidence type="ECO:0000256" key="1">
    <source>
        <dbReference type="SAM" id="Phobius"/>
    </source>
</evidence>
<accession>A0ABU5E9U6</accession>
<dbReference type="InterPro" id="IPR002823">
    <property type="entry name" value="DUF112_TM"/>
</dbReference>
<feature type="transmembrane region" description="Helical" evidence="1">
    <location>
        <begin position="20"/>
        <end position="49"/>
    </location>
</feature>
<organism evidence="3 4">
    <name type="scientific">Dongia soli</name>
    <dbReference type="NCBI Taxonomy" id="600628"/>
    <lineage>
        <taxon>Bacteria</taxon>
        <taxon>Pseudomonadati</taxon>
        <taxon>Pseudomonadota</taxon>
        <taxon>Alphaproteobacteria</taxon>
        <taxon>Rhodospirillales</taxon>
        <taxon>Dongiaceae</taxon>
        <taxon>Dongia</taxon>
    </lineage>
</organism>
<feature type="transmembrane region" description="Helical" evidence="1">
    <location>
        <begin position="316"/>
        <end position="335"/>
    </location>
</feature>
<feature type="transmembrane region" description="Helical" evidence="1">
    <location>
        <begin position="109"/>
        <end position="135"/>
    </location>
</feature>
<evidence type="ECO:0000313" key="4">
    <source>
        <dbReference type="Proteomes" id="UP001279642"/>
    </source>
</evidence>
<feature type="transmembrane region" description="Helical" evidence="1">
    <location>
        <begin position="468"/>
        <end position="488"/>
    </location>
</feature>
<name>A0ABU5E9U6_9PROT</name>
<feature type="transmembrane region" description="Helical" evidence="1">
    <location>
        <begin position="430"/>
        <end position="447"/>
    </location>
</feature>
<dbReference type="EMBL" id="JAXCLW010000002">
    <property type="protein sequence ID" value="MDY0883052.1"/>
    <property type="molecule type" value="Genomic_DNA"/>
</dbReference>
<protein>
    <submittedName>
        <fullName evidence="3">Tripartite tricarboxylate transporter permease</fullName>
    </submittedName>
</protein>
<keyword evidence="1" id="KW-1133">Transmembrane helix</keyword>
<dbReference type="Pfam" id="PF01970">
    <property type="entry name" value="TctA"/>
    <property type="match status" value="1"/>
</dbReference>
<keyword evidence="4" id="KW-1185">Reference proteome</keyword>
<reference evidence="3 4" key="1">
    <citation type="journal article" date="2016" name="Antonie Van Leeuwenhoek">
        <title>Dongia soli sp. nov., isolated from soil from Dokdo, Korea.</title>
        <authorList>
            <person name="Kim D.U."/>
            <person name="Lee H."/>
            <person name="Kim H."/>
            <person name="Kim S.G."/>
            <person name="Ka J.O."/>
        </authorList>
    </citation>
    <scope>NUCLEOTIDE SEQUENCE [LARGE SCALE GENOMIC DNA]</scope>
    <source>
        <strain evidence="3 4">D78</strain>
    </source>
</reference>
<feature type="transmembrane region" description="Helical" evidence="1">
    <location>
        <begin position="391"/>
        <end position="410"/>
    </location>
</feature>
<feature type="domain" description="DUF112" evidence="2">
    <location>
        <begin position="20"/>
        <end position="438"/>
    </location>
</feature>
<proteinExistence type="predicted"/>
<evidence type="ECO:0000259" key="2">
    <source>
        <dbReference type="Pfam" id="PF01970"/>
    </source>
</evidence>
<feature type="transmembrane region" description="Helical" evidence="1">
    <location>
        <begin position="61"/>
        <end position="82"/>
    </location>
</feature>
<dbReference type="Proteomes" id="UP001279642">
    <property type="component" value="Unassembled WGS sequence"/>
</dbReference>
<evidence type="ECO:0000313" key="3">
    <source>
        <dbReference type="EMBL" id="MDY0883052.1"/>
    </source>
</evidence>
<comment type="caution">
    <text evidence="3">The sequence shown here is derived from an EMBL/GenBank/DDBJ whole genome shotgun (WGS) entry which is preliminary data.</text>
</comment>
<feature type="transmembrane region" description="Helical" evidence="1">
    <location>
        <begin position="169"/>
        <end position="186"/>
    </location>
</feature>
<dbReference type="PANTHER" id="PTHR35342:SF5">
    <property type="entry name" value="TRICARBOXYLIC TRANSPORT PROTEIN"/>
    <property type="match status" value="1"/>
</dbReference>